<dbReference type="InterPro" id="IPR008276">
    <property type="entry name" value="C_nuclsd_transpt"/>
</dbReference>
<dbReference type="GO" id="GO:0005415">
    <property type="term" value="F:nucleoside:sodium symporter activity"/>
    <property type="evidence" value="ECO:0007669"/>
    <property type="project" value="TreeGrafter"/>
</dbReference>
<evidence type="ECO:0000259" key="10">
    <source>
        <dbReference type="Pfam" id="PF07662"/>
    </source>
</evidence>
<protein>
    <submittedName>
        <fullName evidence="11">Uncharacterized protein</fullName>
    </submittedName>
</protein>
<dbReference type="InterPro" id="IPR002668">
    <property type="entry name" value="CNT_N_dom"/>
</dbReference>
<feature type="transmembrane region" description="Helical" evidence="8">
    <location>
        <begin position="241"/>
        <end position="260"/>
    </location>
</feature>
<feature type="transmembrane region" description="Helical" evidence="8">
    <location>
        <begin position="374"/>
        <end position="393"/>
    </location>
</feature>
<evidence type="ECO:0000259" key="9">
    <source>
        <dbReference type="Pfam" id="PF01773"/>
    </source>
</evidence>
<feature type="transmembrane region" description="Helical" evidence="8">
    <location>
        <begin position="210"/>
        <end position="229"/>
    </location>
</feature>
<comment type="similarity">
    <text evidence="2">Belongs to the concentrative nucleoside transporter (CNT) (TC 2.A.41) family.</text>
</comment>
<feature type="region of interest" description="Disordered" evidence="7">
    <location>
        <begin position="24"/>
        <end position="86"/>
    </location>
</feature>
<dbReference type="InterPro" id="IPR011657">
    <property type="entry name" value="CNT_C_dom"/>
</dbReference>
<feature type="transmembrane region" description="Helical" evidence="8">
    <location>
        <begin position="559"/>
        <end position="583"/>
    </location>
</feature>
<evidence type="ECO:0000256" key="8">
    <source>
        <dbReference type="SAM" id="Phobius"/>
    </source>
</evidence>
<feature type="domain" description="Concentrative nucleoside transporter N-terminal" evidence="9">
    <location>
        <begin position="217"/>
        <end position="289"/>
    </location>
</feature>
<feature type="domain" description="Concentrative nucleoside transporter C-terminal" evidence="10">
    <location>
        <begin position="399"/>
        <end position="615"/>
    </location>
</feature>
<feature type="compositionally biased region" description="Basic and acidic residues" evidence="7">
    <location>
        <begin position="42"/>
        <end position="67"/>
    </location>
</feature>
<reference evidence="11" key="1">
    <citation type="journal article" date="2023" name="Mol. Biol. Evol.">
        <title>Third-Generation Sequencing Reveals the Adaptive Role of the Epigenome in Three Deep-Sea Polychaetes.</title>
        <authorList>
            <person name="Perez M."/>
            <person name="Aroh O."/>
            <person name="Sun Y."/>
            <person name="Lan Y."/>
            <person name="Juniper S.K."/>
            <person name="Young C.R."/>
            <person name="Angers B."/>
            <person name="Qian P.Y."/>
        </authorList>
    </citation>
    <scope>NUCLEOTIDE SEQUENCE</scope>
    <source>
        <strain evidence="11">R07B-5</strain>
    </source>
</reference>
<evidence type="ECO:0000256" key="7">
    <source>
        <dbReference type="SAM" id="MobiDB-lite"/>
    </source>
</evidence>
<accession>A0AAD9UJV0</accession>
<dbReference type="EMBL" id="JAODUO010000043">
    <property type="protein sequence ID" value="KAK2191905.1"/>
    <property type="molecule type" value="Genomic_DNA"/>
</dbReference>
<dbReference type="GO" id="GO:0005886">
    <property type="term" value="C:plasma membrane"/>
    <property type="evidence" value="ECO:0007669"/>
    <property type="project" value="UniProtKB-SubCell"/>
</dbReference>
<gene>
    <name evidence="11" type="ORF">NP493_43g06014</name>
</gene>
<sequence>MATAFAHNPELQQIQLLPMHQLPPTDAIAEGNGGQANSNSGRENEDTDKNRDRPLHSEQHTETNDQTRHRRQGGDVEDGDNDEDDDKPNIAAVYALYIQGAVYGVFLGRGAAWRRFTVVVAVCLFAVYFGYAEQYDFRRNVGLLAFTVIAVLIFAYKCFGVLIQAQLRMLWDAVCSRLTTSQRKYIRWASFVVVALVVVSLLAVEVAHDPIRLISCLGVGVFILSSFLFSKTPSKVEWRVVFSGLFLQLVLAFLVLRWSAGSRAVRYAGDTVVQFLGYSDKGAAFVYGDFQSHEFAFQVLSTVIFFGAMTSLLYYWKVLQVLICNLGGAIEVLIHATPVEAFVGAANVFLGANVSMLTVAKLMDRMTLSELHCVMTSGFATVTGGLFGAYTSFGIPASHLVAASVMSAPAAILVSKLLYPETKRSVLRNLNMKTFQPATEHSSFHALHVGAVLTIPIAASIAVNLVSFVALLEFINGTLKWLGDRVAVLRISPIQLICSYVFAPLPFFMGVETGDCAEVARLIGTKLFLTEIVAYHDLGVLMRNRRAGMSPHISPRSEIIATYALCGFASFSDIGICLGTVSAIVPSRKREVAKIALRSMIAGNIACFVTACIAGKSGQPKVPILAFSRISPLYSVDSFLNPPLAVWLSHSSPTDSLPPPLPPSLSPSLPPSLPPSLALSFPRSLPHNLQGYCFTFLTFQAQCTAPTCNCQASI</sequence>
<feature type="transmembrane region" description="Helical" evidence="8">
    <location>
        <begin position="295"/>
        <end position="316"/>
    </location>
</feature>
<keyword evidence="3" id="KW-1003">Cell membrane</keyword>
<evidence type="ECO:0000256" key="4">
    <source>
        <dbReference type="ARBA" id="ARBA00022692"/>
    </source>
</evidence>
<feature type="transmembrane region" description="Helical" evidence="8">
    <location>
        <begin position="115"/>
        <end position="131"/>
    </location>
</feature>
<evidence type="ECO:0000256" key="5">
    <source>
        <dbReference type="ARBA" id="ARBA00022989"/>
    </source>
</evidence>
<feature type="transmembrane region" description="Helical" evidence="8">
    <location>
        <begin position="487"/>
        <end position="507"/>
    </location>
</feature>
<evidence type="ECO:0000313" key="11">
    <source>
        <dbReference type="EMBL" id="KAK2191905.1"/>
    </source>
</evidence>
<evidence type="ECO:0000256" key="1">
    <source>
        <dbReference type="ARBA" id="ARBA00004651"/>
    </source>
</evidence>
<evidence type="ECO:0000256" key="2">
    <source>
        <dbReference type="ARBA" id="ARBA00009033"/>
    </source>
</evidence>
<keyword evidence="5 8" id="KW-1133">Transmembrane helix</keyword>
<evidence type="ECO:0000313" key="12">
    <source>
        <dbReference type="Proteomes" id="UP001209878"/>
    </source>
</evidence>
<comment type="caution">
    <text evidence="11">The sequence shown here is derived from an EMBL/GenBank/DDBJ whole genome shotgun (WGS) entry which is preliminary data.</text>
</comment>
<evidence type="ECO:0000256" key="3">
    <source>
        <dbReference type="ARBA" id="ARBA00022475"/>
    </source>
</evidence>
<dbReference type="PANTHER" id="PTHR10590:SF4">
    <property type="entry name" value="SOLUTE CARRIER FAMILY 28 MEMBER 3"/>
    <property type="match status" value="1"/>
</dbReference>
<keyword evidence="6 8" id="KW-0472">Membrane</keyword>
<name>A0AAD9UJV0_RIDPI</name>
<feature type="transmembrane region" description="Helical" evidence="8">
    <location>
        <begin position="185"/>
        <end position="204"/>
    </location>
</feature>
<keyword evidence="12" id="KW-1185">Reference proteome</keyword>
<feature type="compositionally biased region" description="Acidic residues" evidence="7">
    <location>
        <begin position="75"/>
        <end position="86"/>
    </location>
</feature>
<feature type="transmembrane region" description="Helical" evidence="8">
    <location>
        <begin position="451"/>
        <end position="475"/>
    </location>
</feature>
<dbReference type="Proteomes" id="UP001209878">
    <property type="component" value="Unassembled WGS sequence"/>
</dbReference>
<dbReference type="Pfam" id="PF07662">
    <property type="entry name" value="Nucleos_tra2_C"/>
    <property type="match status" value="1"/>
</dbReference>
<comment type="subcellular location">
    <subcellularLocation>
        <location evidence="1">Cell membrane</location>
        <topology evidence="1">Multi-pass membrane protein</topology>
    </subcellularLocation>
</comment>
<dbReference type="AlphaFoldDB" id="A0AAD9UJV0"/>
<dbReference type="Pfam" id="PF01773">
    <property type="entry name" value="Nucleos_tra2_N"/>
    <property type="match status" value="1"/>
</dbReference>
<organism evidence="11 12">
    <name type="scientific">Ridgeia piscesae</name>
    <name type="common">Tubeworm</name>
    <dbReference type="NCBI Taxonomy" id="27915"/>
    <lineage>
        <taxon>Eukaryota</taxon>
        <taxon>Metazoa</taxon>
        <taxon>Spiralia</taxon>
        <taxon>Lophotrochozoa</taxon>
        <taxon>Annelida</taxon>
        <taxon>Polychaeta</taxon>
        <taxon>Sedentaria</taxon>
        <taxon>Canalipalpata</taxon>
        <taxon>Sabellida</taxon>
        <taxon>Siboglinidae</taxon>
        <taxon>Ridgeia</taxon>
    </lineage>
</organism>
<keyword evidence="4 8" id="KW-0812">Transmembrane</keyword>
<evidence type="ECO:0000256" key="6">
    <source>
        <dbReference type="ARBA" id="ARBA00023136"/>
    </source>
</evidence>
<feature type="transmembrane region" description="Helical" evidence="8">
    <location>
        <begin position="143"/>
        <end position="165"/>
    </location>
</feature>
<feature type="transmembrane region" description="Helical" evidence="8">
    <location>
        <begin position="90"/>
        <end position="108"/>
    </location>
</feature>
<dbReference type="PANTHER" id="PTHR10590">
    <property type="entry name" value="SODIUM/NUCLEOSIDE COTRANSPORTER"/>
    <property type="match status" value="1"/>
</dbReference>
<proteinExistence type="inferred from homology"/>